<dbReference type="RefSeq" id="WP_073539633.1">
    <property type="nucleotide sequence ID" value="NZ_CP018335.1"/>
</dbReference>
<dbReference type="Gene3D" id="3.40.50.850">
    <property type="entry name" value="Isochorismatase-like"/>
    <property type="match status" value="1"/>
</dbReference>
<dbReference type="PANTHER" id="PTHR47297:SF2">
    <property type="entry name" value="OS02G0606800 PROTEIN"/>
    <property type="match status" value="1"/>
</dbReference>
<name>A0A1L5FAM7_CLOKL</name>
<dbReference type="GO" id="GO:0019365">
    <property type="term" value="P:pyridine nucleotide salvage"/>
    <property type="evidence" value="ECO:0007669"/>
    <property type="project" value="InterPro"/>
</dbReference>
<protein>
    <submittedName>
        <fullName evidence="2">Amidase</fullName>
    </submittedName>
</protein>
<feature type="domain" description="Isochorismatase-like" evidence="1">
    <location>
        <begin position="29"/>
        <end position="194"/>
    </location>
</feature>
<accession>A0A1L5FAM7</accession>
<dbReference type="EMBL" id="CP018335">
    <property type="protein sequence ID" value="APM40023.1"/>
    <property type="molecule type" value="Genomic_DNA"/>
</dbReference>
<organism evidence="2 3">
    <name type="scientific">Clostridium kluyveri</name>
    <dbReference type="NCBI Taxonomy" id="1534"/>
    <lineage>
        <taxon>Bacteria</taxon>
        <taxon>Bacillati</taxon>
        <taxon>Bacillota</taxon>
        <taxon>Clostridia</taxon>
        <taxon>Eubacteriales</taxon>
        <taxon>Clostridiaceae</taxon>
        <taxon>Clostridium</taxon>
    </lineage>
</organism>
<evidence type="ECO:0000313" key="3">
    <source>
        <dbReference type="Proteomes" id="UP000184604"/>
    </source>
</evidence>
<proteinExistence type="predicted"/>
<evidence type="ECO:0000259" key="1">
    <source>
        <dbReference type="Pfam" id="PF00857"/>
    </source>
</evidence>
<dbReference type="Pfam" id="PF00857">
    <property type="entry name" value="Isochorismatase"/>
    <property type="match status" value="1"/>
</dbReference>
<dbReference type="SUPFAM" id="SSF52499">
    <property type="entry name" value="Isochorismatase-like hydrolases"/>
    <property type="match status" value="1"/>
</dbReference>
<dbReference type="InterPro" id="IPR044717">
    <property type="entry name" value="NIC1"/>
</dbReference>
<dbReference type="Proteomes" id="UP000184604">
    <property type="component" value="Chromosome"/>
</dbReference>
<dbReference type="InterPro" id="IPR036380">
    <property type="entry name" value="Isochorismatase-like_sf"/>
</dbReference>
<dbReference type="InterPro" id="IPR000868">
    <property type="entry name" value="Isochorismatase-like_dom"/>
</dbReference>
<dbReference type="OrthoDB" id="9796485at2"/>
<dbReference type="GO" id="GO:0008936">
    <property type="term" value="F:nicotinamidase activity"/>
    <property type="evidence" value="ECO:0007669"/>
    <property type="project" value="InterPro"/>
</dbReference>
<dbReference type="PANTHER" id="PTHR47297">
    <property type="match status" value="1"/>
</dbReference>
<dbReference type="AlphaFoldDB" id="A0A1L5FAM7"/>
<dbReference type="CDD" id="cd00431">
    <property type="entry name" value="cysteine_hydrolases"/>
    <property type="match status" value="1"/>
</dbReference>
<reference evidence="2 3" key="1">
    <citation type="submission" date="2016-12" db="EMBL/GenBank/DDBJ databases">
        <title>Complete genome sequence of Clostridium kluyveri JZZ isolated from the pit mud of a Chinese flavor liquor-making factory.</title>
        <authorList>
            <person name="Wang Y."/>
        </authorList>
    </citation>
    <scope>NUCLEOTIDE SEQUENCE [LARGE SCALE GENOMIC DNA]</scope>
    <source>
        <strain evidence="2 3">JZZ</strain>
    </source>
</reference>
<sequence>MLDVKKILEMEKEVKGKNLDLKDLKKGNTALVVVDMVNGFVHEGLLASPRIKNIIKNIVDLNNNTLGYKKVFFLDEHEEDSVEYKTHGIHCRKGTTECELIPELKESLKDYKNTAVIPKNSTNGFHAPLFKNWLNENESTIENYIVVGCESDICVINFVITLKTYFNQKNMDRRIIVPANSVETYDLENHDGDLMKSISLYNMQMNGMEIVDSIII</sequence>
<evidence type="ECO:0000313" key="2">
    <source>
        <dbReference type="EMBL" id="APM40023.1"/>
    </source>
</evidence>
<gene>
    <name evidence="2" type="ORF">BS101_15395</name>
</gene>